<dbReference type="AlphaFoldDB" id="F0JC69"/>
<dbReference type="KEGG" id="ddn:DND132_2439"/>
<sequence length="282" mass="31025">MRAFISFGYYDIREQQLVGSPVILRHLLDETLRCLGRCPDVRFAGVVHTHTLPVEPSRGAPYFRMLGGERTRAELTAIAGVPAEADGDNEVLVLRPGQGAIFADRLTRFRESLTPVPSPLVASAIRFSSLSHPLWNVQVADRRFLCEGAIRQPRCGTVRVAPLSQICPELWTRAQAKGPANGSQYLDNLYHDDGALYAARMDMIPAEGVIPTPTEAVICQTDPGAGDGMLARLPLFQMSRHQALDAVRLERLLEKLAAPKPERSDEPFRARPSGPASNRVHC</sequence>
<keyword evidence="3" id="KW-1185">Reference proteome</keyword>
<feature type="region of interest" description="Disordered" evidence="1">
    <location>
        <begin position="258"/>
        <end position="282"/>
    </location>
</feature>
<dbReference type="HOGENOM" id="CLU_986002_0_0_7"/>
<gene>
    <name evidence="2" type="ORF">DND132_2439</name>
</gene>
<organism evidence="2 3">
    <name type="scientific">Pseudodesulfovibrio mercurii</name>
    <dbReference type="NCBI Taxonomy" id="641491"/>
    <lineage>
        <taxon>Bacteria</taxon>
        <taxon>Pseudomonadati</taxon>
        <taxon>Thermodesulfobacteriota</taxon>
        <taxon>Desulfovibrionia</taxon>
        <taxon>Desulfovibrionales</taxon>
        <taxon>Desulfovibrionaceae</taxon>
    </lineage>
</organism>
<evidence type="ECO:0000313" key="3">
    <source>
        <dbReference type="Proteomes" id="UP000007845"/>
    </source>
</evidence>
<accession>F0JC69</accession>
<name>F0JC69_9BACT</name>
<dbReference type="RefSeq" id="WP_014323068.1">
    <property type="nucleotide sequence ID" value="NC_016803.1"/>
</dbReference>
<feature type="compositionally biased region" description="Basic and acidic residues" evidence="1">
    <location>
        <begin position="260"/>
        <end position="269"/>
    </location>
</feature>
<dbReference type="STRING" id="641491.DND132_2439"/>
<protein>
    <submittedName>
        <fullName evidence="2">Uncharacterized protein</fullName>
    </submittedName>
</protein>
<dbReference type="EMBL" id="CP003220">
    <property type="protein sequence ID" value="EGB15642.1"/>
    <property type="molecule type" value="Genomic_DNA"/>
</dbReference>
<evidence type="ECO:0000256" key="1">
    <source>
        <dbReference type="SAM" id="MobiDB-lite"/>
    </source>
</evidence>
<evidence type="ECO:0000313" key="2">
    <source>
        <dbReference type="EMBL" id="EGB15642.1"/>
    </source>
</evidence>
<reference evidence="2 3" key="1">
    <citation type="journal article" date="2011" name="J. Bacteriol.">
        <title>Genome sequence of the mercury-methylating strain Desulfovibrio desulfuricans ND132.</title>
        <authorList>
            <person name="Brown S.D."/>
            <person name="Gilmour C.C."/>
            <person name="Kucken A.M."/>
            <person name="Wall J.D."/>
            <person name="Elias D.A."/>
            <person name="Brandt C.C."/>
            <person name="Podar M."/>
            <person name="Chertkov O."/>
            <person name="Held B."/>
            <person name="Bruce D.C."/>
            <person name="Detter J.C."/>
            <person name="Tapia R."/>
            <person name="Han C.S."/>
            <person name="Goodwin L.A."/>
            <person name="Cheng J.F."/>
            <person name="Pitluck S."/>
            <person name="Woyke T."/>
            <person name="Mikhailova N."/>
            <person name="Ivanova N.N."/>
            <person name="Han J."/>
            <person name="Lucas S."/>
            <person name="Lapidus A.L."/>
            <person name="Land M.L."/>
            <person name="Hauser L.J."/>
            <person name="Palumbo A.V."/>
        </authorList>
    </citation>
    <scope>NUCLEOTIDE SEQUENCE [LARGE SCALE GENOMIC DNA]</scope>
    <source>
        <strain evidence="2 3">ND132</strain>
    </source>
</reference>
<proteinExistence type="predicted"/>
<dbReference type="Proteomes" id="UP000007845">
    <property type="component" value="Chromosome"/>
</dbReference>